<evidence type="ECO:0000256" key="3">
    <source>
        <dbReference type="ARBA" id="ARBA00004535"/>
    </source>
</evidence>
<evidence type="ECO:0000256" key="4">
    <source>
        <dbReference type="ARBA" id="ARBA00009888"/>
    </source>
</evidence>
<dbReference type="Pfam" id="PF03580">
    <property type="entry name" value="Herpes_UL14"/>
    <property type="match status" value="1"/>
</dbReference>
<evidence type="ECO:0000256" key="1">
    <source>
        <dbReference type="ARBA" id="ARBA00004147"/>
    </source>
</evidence>
<dbReference type="InterPro" id="IPR005207">
    <property type="entry name" value="Herpes_UL14"/>
</dbReference>
<evidence type="ECO:0000256" key="5">
    <source>
        <dbReference type="ARBA" id="ARBA00022562"/>
    </source>
</evidence>
<dbReference type="GO" id="GO:0019033">
    <property type="term" value="C:viral tegument"/>
    <property type="evidence" value="ECO:0007669"/>
    <property type="project" value="UniProtKB-SubCell"/>
</dbReference>
<organism evidence="10">
    <name type="scientific">Spheniscid alphaherpesvirus 1</name>
    <dbReference type="NCBI Taxonomy" id="2560777"/>
    <lineage>
        <taxon>Viruses</taxon>
        <taxon>Duplodnaviria</taxon>
        <taxon>Heunggongvirae</taxon>
        <taxon>Peploviricota</taxon>
        <taxon>Herviviricetes</taxon>
        <taxon>Herpesvirales</taxon>
        <taxon>Orthoherpesviridae</taxon>
        <taxon>Alphaherpesvirinae</taxon>
        <taxon>Mardivirus</taxon>
        <taxon>Mardivirus spheniscidalpha1</taxon>
    </lineage>
</organism>
<reference evidence="10" key="1">
    <citation type="submission" date="2016-08" db="EMBL/GenBank/DDBJ databases">
        <authorList>
            <person name="Seilhamer J.J."/>
        </authorList>
    </citation>
    <scope>NUCLEOTIDE SEQUENCE</scope>
    <source>
        <strain evidence="10">Lib01003</strain>
    </source>
</reference>
<evidence type="ECO:0000256" key="8">
    <source>
        <dbReference type="ARBA" id="ARBA00023200"/>
    </source>
</evidence>
<gene>
    <name evidence="10" type="primary">UL14</name>
</gene>
<comment type="subcellular location">
    <subcellularLocation>
        <location evidence="2">Host cytoplasm</location>
    </subcellularLocation>
    <subcellularLocation>
        <location evidence="1">Host nucleus</location>
    </subcellularLocation>
    <subcellularLocation>
        <location evidence="3">Virion tegument</location>
    </subcellularLocation>
</comment>
<evidence type="ECO:0000256" key="6">
    <source>
        <dbReference type="ARBA" id="ARBA00022580"/>
    </source>
</evidence>
<sequence length="238" mass="27066">MNRLSRKARERRIRLEEAHVRQSIYKARTLDLIRAGVDKNDPEFVQAFTSAKNAHVAYCSQLRSNMRVDQIEQKARAVRSKVEEQAAVKEILDNHRRYLQPDFAERLDDIDYNLSNRESELDAVVDTVTDGGVSLGETEWLGEDDELLLTKWKLAEAPPRNPTRQSVENLAPIPLTTAKAHHSSLSGPQTSLTHHRVNDADQPVGEYWEDDEIPPENTSHSLEMGIPTMNGPVYPHVR</sequence>
<evidence type="ECO:0000313" key="10">
    <source>
        <dbReference type="EMBL" id="SCL76959.1"/>
    </source>
</evidence>
<evidence type="ECO:0000256" key="7">
    <source>
        <dbReference type="ARBA" id="ARBA00022844"/>
    </source>
</evidence>
<evidence type="ECO:0000256" key="9">
    <source>
        <dbReference type="SAM" id="MobiDB-lite"/>
    </source>
</evidence>
<name>A0A1R3TAK7_9ALPH</name>
<comment type="similarity">
    <text evidence="4">Belongs to the alphaherpesvirinae HHV-1 UL14 protein family.</text>
</comment>
<evidence type="ECO:0000256" key="2">
    <source>
        <dbReference type="ARBA" id="ARBA00004192"/>
    </source>
</evidence>
<dbReference type="GO" id="GO:0042025">
    <property type="term" value="C:host cell nucleus"/>
    <property type="evidence" value="ECO:0007669"/>
    <property type="project" value="UniProtKB-SubCell"/>
</dbReference>
<dbReference type="Proteomes" id="UP000280017">
    <property type="component" value="Segment"/>
</dbReference>
<feature type="region of interest" description="Disordered" evidence="9">
    <location>
        <begin position="216"/>
        <end position="238"/>
    </location>
</feature>
<accession>A0A1R3TAK7</accession>
<keyword evidence="5" id="KW-1048">Host nucleus</keyword>
<keyword evidence="6" id="KW-0920">Virion tegument</keyword>
<dbReference type="GO" id="GO:0030430">
    <property type="term" value="C:host cell cytoplasm"/>
    <property type="evidence" value="ECO:0007669"/>
    <property type="project" value="UniProtKB-SubCell"/>
</dbReference>
<keyword evidence="7" id="KW-0946">Virion</keyword>
<dbReference type="EMBL" id="LT608136">
    <property type="protein sequence ID" value="SCL76959.1"/>
    <property type="molecule type" value="Genomic_DNA"/>
</dbReference>
<keyword evidence="8" id="KW-1035">Host cytoplasm</keyword>
<protein>
    <submittedName>
        <fullName evidence="10">Tegument protein UL14</fullName>
    </submittedName>
</protein>
<proteinExistence type="inferred from homology"/>